<dbReference type="Proteomes" id="UP000231962">
    <property type="component" value="Unassembled WGS sequence"/>
</dbReference>
<organism evidence="3 5">
    <name type="scientific">Leptospira perolatii</name>
    <dbReference type="NCBI Taxonomy" id="2023191"/>
    <lineage>
        <taxon>Bacteria</taxon>
        <taxon>Pseudomonadati</taxon>
        <taxon>Spirochaetota</taxon>
        <taxon>Spirochaetia</taxon>
        <taxon>Leptospirales</taxon>
        <taxon>Leptospiraceae</taxon>
        <taxon>Leptospira</taxon>
    </lineage>
</organism>
<reference evidence="4 5" key="1">
    <citation type="submission" date="2017-07" db="EMBL/GenBank/DDBJ databases">
        <title>Leptospira spp. isolated from tropical soils.</title>
        <authorList>
            <person name="Thibeaux R."/>
            <person name="Iraola G."/>
            <person name="Ferres I."/>
            <person name="Bierque E."/>
            <person name="Girault D."/>
            <person name="Soupe-Gilbert M.-E."/>
            <person name="Picardeau M."/>
            <person name="Goarant C."/>
        </authorList>
    </citation>
    <scope>NUCLEOTIDE SEQUENCE [LARGE SCALE GENOMIC DNA]</scope>
    <source>
        <strain evidence="3 5">FH1-B-B1</strain>
        <strain evidence="2 4">FH1-B-C1</strain>
    </source>
</reference>
<accession>A0A2M9ZMY9</accession>
<comment type="caution">
    <text evidence="3">The sequence shown here is derived from an EMBL/GenBank/DDBJ whole genome shotgun (WGS) entry which is preliminary data.</text>
</comment>
<evidence type="ECO:0000313" key="2">
    <source>
        <dbReference type="EMBL" id="PJZ70114.1"/>
    </source>
</evidence>
<keyword evidence="1" id="KW-0812">Transmembrane</keyword>
<feature type="transmembrane region" description="Helical" evidence="1">
    <location>
        <begin position="6"/>
        <end position="24"/>
    </location>
</feature>
<dbReference type="EMBL" id="NPDY01000005">
    <property type="protein sequence ID" value="PJZ70114.1"/>
    <property type="molecule type" value="Genomic_DNA"/>
</dbReference>
<evidence type="ECO:0000313" key="5">
    <source>
        <dbReference type="Proteomes" id="UP000231990"/>
    </source>
</evidence>
<dbReference type="AlphaFoldDB" id="A0A2M9ZMY9"/>
<proteinExistence type="predicted"/>
<keyword evidence="1" id="KW-0472">Membrane</keyword>
<dbReference type="EMBL" id="NPDZ01000005">
    <property type="protein sequence ID" value="PJZ73303.1"/>
    <property type="molecule type" value="Genomic_DNA"/>
</dbReference>
<gene>
    <name evidence="2" type="ORF">CH360_07785</name>
    <name evidence="3" type="ORF">CH373_10040</name>
</gene>
<keyword evidence="1" id="KW-1133">Transmembrane helix</keyword>
<protein>
    <submittedName>
        <fullName evidence="3">Uncharacterized protein</fullName>
    </submittedName>
</protein>
<dbReference type="OrthoDB" id="341723at2"/>
<name>A0A2M9ZMY9_9LEPT</name>
<keyword evidence="4" id="KW-1185">Reference proteome</keyword>
<dbReference type="RefSeq" id="WP_100713450.1">
    <property type="nucleotide sequence ID" value="NZ_NPDY01000005.1"/>
</dbReference>
<dbReference type="Proteomes" id="UP000231990">
    <property type="component" value="Unassembled WGS sequence"/>
</dbReference>
<evidence type="ECO:0000313" key="4">
    <source>
        <dbReference type="Proteomes" id="UP000231962"/>
    </source>
</evidence>
<evidence type="ECO:0000313" key="3">
    <source>
        <dbReference type="EMBL" id="PJZ73303.1"/>
    </source>
</evidence>
<sequence length="240" mass="27676">MEKFRFGVIAALVLMGLVIVYALLKSWLVYDQGIEVSKSASKKVETTYVEPDDDLLEHSSVAWGKYLYYPLNLNRDRENFGARKVLNHAQNLIIVNLSTGRIRTVFSKSVYIWDYFYGESSSQEILDESASESHPDVFPGLRTGKQFIIIGMPEDTNKDGFLNQKDSKKVFVYDPSTENLEQILPKKFYLEKIMPDSPQDRLVMIVRREEEPEGSKKKPFLPTVFIYDTANRKGKMVQRL</sequence>
<evidence type="ECO:0000256" key="1">
    <source>
        <dbReference type="SAM" id="Phobius"/>
    </source>
</evidence>